<dbReference type="Proteomes" id="UP000505377">
    <property type="component" value="Chromosome"/>
</dbReference>
<accession>A0A6M6JP40</accession>
<name>A0A6M6JP40_9PSEU</name>
<reference evidence="1 2" key="1">
    <citation type="submission" date="2020-05" db="EMBL/GenBank/DDBJ databases">
        <authorList>
            <person name="Mo P."/>
        </authorList>
    </citation>
    <scope>NUCLEOTIDE SEQUENCE [LARGE SCALE GENOMIC DNA]</scope>
    <source>
        <strain evidence="1 2">Gen01</strain>
    </source>
</reference>
<dbReference type="AlphaFoldDB" id="A0A6M6JP40"/>
<sequence length="61" mass="6734">MDVDAVVDAVGERFVVEIRPTPDGRVVGTVERPGSADRVPFSGWMDLLRLLEPRTPEAVTR</sequence>
<gene>
    <name evidence="1" type="ORF">HOP40_31835</name>
</gene>
<evidence type="ECO:0000313" key="2">
    <source>
        <dbReference type="Proteomes" id="UP000505377"/>
    </source>
</evidence>
<dbReference type="EMBL" id="CP053564">
    <property type="protein sequence ID" value="QJY49794.1"/>
    <property type="molecule type" value="Genomic_DNA"/>
</dbReference>
<protein>
    <submittedName>
        <fullName evidence="1">Uncharacterized protein</fullName>
    </submittedName>
</protein>
<proteinExistence type="predicted"/>
<dbReference type="KEGG" id="pbro:HOP40_31835"/>
<dbReference type="RefSeq" id="WP_172166483.1">
    <property type="nucleotide sequence ID" value="NZ_CP053564.1"/>
</dbReference>
<evidence type="ECO:0000313" key="1">
    <source>
        <dbReference type="EMBL" id="QJY49794.1"/>
    </source>
</evidence>
<keyword evidence="2" id="KW-1185">Reference proteome</keyword>
<organism evidence="1 2">
    <name type="scientific">Pseudonocardia broussonetiae</name>
    <dbReference type="NCBI Taxonomy" id="2736640"/>
    <lineage>
        <taxon>Bacteria</taxon>
        <taxon>Bacillati</taxon>
        <taxon>Actinomycetota</taxon>
        <taxon>Actinomycetes</taxon>
        <taxon>Pseudonocardiales</taxon>
        <taxon>Pseudonocardiaceae</taxon>
        <taxon>Pseudonocardia</taxon>
    </lineage>
</organism>